<feature type="transmembrane region" description="Helical" evidence="1">
    <location>
        <begin position="241"/>
        <end position="259"/>
    </location>
</feature>
<feature type="transmembrane region" description="Helical" evidence="1">
    <location>
        <begin position="271"/>
        <end position="290"/>
    </location>
</feature>
<evidence type="ECO:0000259" key="2">
    <source>
        <dbReference type="SMART" id="SM00014"/>
    </source>
</evidence>
<protein>
    <submittedName>
        <fullName evidence="3">Undecaprenyl-diphosphatase</fullName>
        <ecNumber evidence="3">3.6.1.27</ecNumber>
    </submittedName>
</protein>
<dbReference type="AlphaFoldDB" id="A0A841R6J2"/>
<organism evidence="3 4">
    <name type="scientific">Spirochaeta isovalerica</name>
    <dbReference type="NCBI Taxonomy" id="150"/>
    <lineage>
        <taxon>Bacteria</taxon>
        <taxon>Pseudomonadati</taxon>
        <taxon>Spirochaetota</taxon>
        <taxon>Spirochaetia</taxon>
        <taxon>Spirochaetales</taxon>
        <taxon>Spirochaetaceae</taxon>
        <taxon>Spirochaeta</taxon>
    </lineage>
</organism>
<dbReference type="SUPFAM" id="SSF48317">
    <property type="entry name" value="Acid phosphatase/Vanadium-dependent haloperoxidase"/>
    <property type="match status" value="1"/>
</dbReference>
<dbReference type="InterPro" id="IPR036938">
    <property type="entry name" value="PAP2/HPO_sf"/>
</dbReference>
<dbReference type="GO" id="GO:0050380">
    <property type="term" value="F:undecaprenyl-diphosphatase activity"/>
    <property type="evidence" value="ECO:0007669"/>
    <property type="project" value="UniProtKB-EC"/>
</dbReference>
<keyword evidence="1" id="KW-1133">Transmembrane helix</keyword>
<name>A0A841R6J2_9SPIO</name>
<dbReference type="EMBL" id="JACHGJ010000002">
    <property type="protein sequence ID" value="MBB6479456.1"/>
    <property type="molecule type" value="Genomic_DNA"/>
</dbReference>
<feature type="transmembrane region" description="Helical" evidence="1">
    <location>
        <begin position="20"/>
        <end position="42"/>
    </location>
</feature>
<feature type="transmembrane region" description="Helical" evidence="1">
    <location>
        <begin position="119"/>
        <end position="139"/>
    </location>
</feature>
<feature type="transmembrane region" description="Helical" evidence="1">
    <location>
        <begin position="175"/>
        <end position="197"/>
    </location>
</feature>
<dbReference type="PANTHER" id="PTHR14969:SF13">
    <property type="entry name" value="AT30094P"/>
    <property type="match status" value="1"/>
</dbReference>
<comment type="caution">
    <text evidence="3">The sequence shown here is derived from an EMBL/GenBank/DDBJ whole genome shotgun (WGS) entry which is preliminary data.</text>
</comment>
<keyword evidence="3" id="KW-0378">Hydrolase</keyword>
<keyword evidence="4" id="KW-1185">Reference proteome</keyword>
<dbReference type="PANTHER" id="PTHR14969">
    <property type="entry name" value="SPHINGOSINE-1-PHOSPHATE PHOSPHOHYDROLASE"/>
    <property type="match status" value="1"/>
</dbReference>
<keyword evidence="1" id="KW-0472">Membrane</keyword>
<dbReference type="Gene3D" id="1.20.144.10">
    <property type="entry name" value="Phosphatidic acid phosphatase type 2/haloperoxidase"/>
    <property type="match status" value="1"/>
</dbReference>
<dbReference type="Pfam" id="PF01569">
    <property type="entry name" value="PAP2"/>
    <property type="match status" value="1"/>
</dbReference>
<reference evidence="3 4" key="1">
    <citation type="submission" date="2020-08" db="EMBL/GenBank/DDBJ databases">
        <title>Genomic Encyclopedia of Type Strains, Phase IV (KMG-IV): sequencing the most valuable type-strain genomes for metagenomic binning, comparative biology and taxonomic classification.</title>
        <authorList>
            <person name="Goeker M."/>
        </authorList>
    </citation>
    <scope>NUCLEOTIDE SEQUENCE [LARGE SCALE GENOMIC DNA]</scope>
    <source>
        <strain evidence="3 4">DSM 2461</strain>
    </source>
</reference>
<dbReference type="Proteomes" id="UP000587760">
    <property type="component" value="Unassembled WGS sequence"/>
</dbReference>
<accession>A0A841R6J2</accession>
<evidence type="ECO:0000313" key="3">
    <source>
        <dbReference type="EMBL" id="MBB6479456.1"/>
    </source>
</evidence>
<dbReference type="EC" id="3.6.1.27" evidence="3"/>
<dbReference type="RefSeq" id="WP_184744710.1">
    <property type="nucleotide sequence ID" value="NZ_JACHGJ010000002.1"/>
</dbReference>
<sequence length="302" mass="34471">MQENILLFFKNAATPFLDQIAELITMLGEQYVFILIISYFYWNISKRKGFKLAVAFLYSSLLNALLKLAFHAPRPFEKLDFIKGKRVETATGYSFPSGHTQGSTTFFITLSRIIKKKRFTVPALLVILAIGVSRVYLGVHWPVDVIGGWVFGIILAYLFCAIVDRYYDEPEKLKLIFFRIQGVVLCFSAALLLLDLFHLHGSMKIEDFFKLSGISSGAVYGFFFEMRYIRFSPENGGRAVRFIRFILGLAVSVALMSGTKLILPEHYITDFFRYALVGLWITYLWPAAGLKLKLFRAEDPSL</sequence>
<feature type="transmembrane region" description="Helical" evidence="1">
    <location>
        <begin position="145"/>
        <end position="163"/>
    </location>
</feature>
<dbReference type="SMART" id="SM00014">
    <property type="entry name" value="acidPPc"/>
    <property type="match status" value="1"/>
</dbReference>
<dbReference type="InterPro" id="IPR000326">
    <property type="entry name" value="PAP2/HPO"/>
</dbReference>
<gene>
    <name evidence="3" type="ORF">HNR50_001114</name>
</gene>
<evidence type="ECO:0000313" key="4">
    <source>
        <dbReference type="Proteomes" id="UP000587760"/>
    </source>
</evidence>
<proteinExistence type="predicted"/>
<keyword evidence="1" id="KW-0812">Transmembrane</keyword>
<feature type="domain" description="Phosphatidic acid phosphatase type 2/haloperoxidase" evidence="2">
    <location>
        <begin position="48"/>
        <end position="160"/>
    </location>
</feature>
<evidence type="ECO:0000256" key="1">
    <source>
        <dbReference type="SAM" id="Phobius"/>
    </source>
</evidence>